<keyword evidence="5" id="KW-1185">Reference proteome</keyword>
<dbReference type="CDD" id="cd18091">
    <property type="entry name" value="SpoU-like_TRM3-like"/>
    <property type="match status" value="1"/>
</dbReference>
<sequence length="1260" mass="141322">MDPSDVDTVFELLDETSRIAAFRRSWDKLESVDSIDLGALRLCIRLLPSGEQHESSLHDLKEYVVDCIWQLAGDHDRLSHLASICLENREVATKIHADTCSFLQNVQSALKSKAEEVSYRDQRIALAKALSQAVALLHFLRCSYWRCSGDNPSVSHAAVQTLCDSLGYDRVDGPAHDALSALLALVQSHPSYAQQEDSKSSLSDNDLGDQDTHEPLIAQQLWSRFQELPDEYFTIGSSLPYKTWFQWISLAASAGIDIEGVYEPSYWKRLRFGLMIGFTEQRKYCLGILRQSISIARRDIDIPAMSMSTAHRLEHQKYYEKFSSLFETIILDRYPNQVQACLPELTNILRSQLISSTWITALLSAALNPTIQDGVRKLVGAWYMTFVTEAQGAVEQHLTFLVEGFLPWAVQGSLFTASLTSTRCQTTCRHGILLSDVICRFVTLPLNPSEREKLLVDILDFIVTNGDKMFKYAIVYILHGLIQSLAYPLSSVDAGIGVLDLVTKVSRLTGFPEVASDLCIVYCATLCQQICGQGFNLQEIPGYDSLKARYGELKGQNTSQGTGPRIVSQSTSDKPESISQILKLLKDSRHKHIQDDSFVPACTTITAILENTSIDTIEPMELCEVLQAIWEEADRQEFRRPVAMQLSSLFFHKTCIEICVNHHKNVAKSDALAELLSKVMQQLRQISESRSYLLSTLYESVRQACIAFPGIIGILPIEETILSFVQKPPEPKTEFLFEIALAEQLQTQIPQRDYAFYYGRREWYAYACVIDLLNRWPAEKSQIATDIFNQILEPWTTQKRPIPIISKWKETFQLQAMLLLGEFCISDTNVSLYVETFMAALILEPWPRYRYLLEWIVCRIYHRFPHLATRILPDLSRLDEATPIQVASLMKLAVLAAPFLDSEDFALKLMTQLIPFSASMKVHIRHEAHWSFPIIFQLAHRKGWASITSNPAFKALYEHICSSDKYGKPAWTIRTLKLDAINDFTLVNIFQGDYLSIESHEQQFVAYEDFEDLWAEDQSKDLNALDARVPLGMSKAAKSTPTAHDLPTNPKVIDVTEAQPAPLQTKSGFDLASLLPQLGPPSSAQRRPASVILIASLIDNPTNLGGLSRIAESFGLQALYINSLKAVETKEFKNTAVTSYKHLDIKELKVDAVSGFLVELKGTGWQVVGVEQTDRSGILGQVGEGEDSEDPAGNNECIGTLPRKCVLVLGSEKGGITSEVLAVVDRCVEIRTVGVTRSLNVQTAGGIAVYEWWREWGGKL</sequence>
<gene>
    <name evidence="4" type="ORF">K491DRAFT_590557</name>
</gene>
<evidence type="ECO:0000256" key="2">
    <source>
        <dbReference type="ARBA" id="ARBA00022679"/>
    </source>
</evidence>
<dbReference type="InterPro" id="IPR029028">
    <property type="entry name" value="Alpha/beta_knot_MTases"/>
</dbReference>
<dbReference type="AlphaFoldDB" id="A0A6A6TLC6"/>
<dbReference type="InterPro" id="IPR045330">
    <property type="entry name" value="TRM3/TARBP1"/>
</dbReference>
<dbReference type="GO" id="GO:0016423">
    <property type="term" value="F:tRNA (guanine) methyltransferase activity"/>
    <property type="evidence" value="ECO:0007669"/>
    <property type="project" value="InterPro"/>
</dbReference>
<evidence type="ECO:0000259" key="3">
    <source>
        <dbReference type="Pfam" id="PF00588"/>
    </source>
</evidence>
<dbReference type="Proteomes" id="UP000799324">
    <property type="component" value="Unassembled WGS sequence"/>
</dbReference>
<dbReference type="InterPro" id="IPR016024">
    <property type="entry name" value="ARM-type_fold"/>
</dbReference>
<dbReference type="SUPFAM" id="SSF48371">
    <property type="entry name" value="ARM repeat"/>
    <property type="match status" value="1"/>
</dbReference>
<name>A0A6A6TLC6_9PLEO</name>
<dbReference type="Gene3D" id="3.40.1280.10">
    <property type="match status" value="1"/>
</dbReference>
<dbReference type="Pfam" id="PF00588">
    <property type="entry name" value="SpoU_methylase"/>
    <property type="match status" value="1"/>
</dbReference>
<proteinExistence type="predicted"/>
<dbReference type="GO" id="GO:0030488">
    <property type="term" value="P:tRNA methylation"/>
    <property type="evidence" value="ECO:0007669"/>
    <property type="project" value="InterPro"/>
</dbReference>
<accession>A0A6A6TLC6</accession>
<evidence type="ECO:0000313" key="5">
    <source>
        <dbReference type="Proteomes" id="UP000799324"/>
    </source>
</evidence>
<dbReference type="GO" id="GO:0003723">
    <property type="term" value="F:RNA binding"/>
    <property type="evidence" value="ECO:0007669"/>
    <property type="project" value="InterPro"/>
</dbReference>
<organism evidence="4 5">
    <name type="scientific">Lophiostoma macrostomum CBS 122681</name>
    <dbReference type="NCBI Taxonomy" id="1314788"/>
    <lineage>
        <taxon>Eukaryota</taxon>
        <taxon>Fungi</taxon>
        <taxon>Dikarya</taxon>
        <taxon>Ascomycota</taxon>
        <taxon>Pezizomycotina</taxon>
        <taxon>Dothideomycetes</taxon>
        <taxon>Pleosporomycetidae</taxon>
        <taxon>Pleosporales</taxon>
        <taxon>Lophiostomataceae</taxon>
        <taxon>Lophiostoma</taxon>
    </lineage>
</organism>
<keyword evidence="1" id="KW-0489">Methyltransferase</keyword>
<dbReference type="EMBL" id="MU004305">
    <property type="protein sequence ID" value="KAF2659718.1"/>
    <property type="molecule type" value="Genomic_DNA"/>
</dbReference>
<dbReference type="InterPro" id="IPR044748">
    <property type="entry name" value="Trm3/TARBP1_C"/>
</dbReference>
<keyword evidence="2" id="KW-0808">Transferase</keyword>
<dbReference type="SUPFAM" id="SSF75217">
    <property type="entry name" value="alpha/beta knot"/>
    <property type="match status" value="1"/>
</dbReference>
<feature type="domain" description="tRNA/rRNA methyltransferase SpoU type" evidence="3">
    <location>
        <begin position="1091"/>
        <end position="1250"/>
    </location>
</feature>
<dbReference type="OrthoDB" id="241340at2759"/>
<evidence type="ECO:0000256" key="1">
    <source>
        <dbReference type="ARBA" id="ARBA00022603"/>
    </source>
</evidence>
<dbReference type="PANTHER" id="PTHR12029:SF11">
    <property type="entry name" value="METHYLTRANSFERASE TARBP1-RELATED"/>
    <property type="match status" value="1"/>
</dbReference>
<reference evidence="4" key="1">
    <citation type="journal article" date="2020" name="Stud. Mycol.">
        <title>101 Dothideomycetes genomes: a test case for predicting lifestyles and emergence of pathogens.</title>
        <authorList>
            <person name="Haridas S."/>
            <person name="Albert R."/>
            <person name="Binder M."/>
            <person name="Bloem J."/>
            <person name="Labutti K."/>
            <person name="Salamov A."/>
            <person name="Andreopoulos B."/>
            <person name="Baker S."/>
            <person name="Barry K."/>
            <person name="Bills G."/>
            <person name="Bluhm B."/>
            <person name="Cannon C."/>
            <person name="Castanera R."/>
            <person name="Culley D."/>
            <person name="Daum C."/>
            <person name="Ezra D."/>
            <person name="Gonzalez J."/>
            <person name="Henrissat B."/>
            <person name="Kuo A."/>
            <person name="Liang C."/>
            <person name="Lipzen A."/>
            <person name="Lutzoni F."/>
            <person name="Magnuson J."/>
            <person name="Mondo S."/>
            <person name="Nolan M."/>
            <person name="Ohm R."/>
            <person name="Pangilinan J."/>
            <person name="Park H.-J."/>
            <person name="Ramirez L."/>
            <person name="Alfaro M."/>
            <person name="Sun H."/>
            <person name="Tritt A."/>
            <person name="Yoshinaga Y."/>
            <person name="Zwiers L.-H."/>
            <person name="Turgeon B."/>
            <person name="Goodwin S."/>
            <person name="Spatafora J."/>
            <person name="Crous P."/>
            <person name="Grigoriev I."/>
        </authorList>
    </citation>
    <scope>NUCLEOTIDE SEQUENCE</scope>
    <source>
        <strain evidence="4">CBS 122681</strain>
    </source>
</reference>
<protein>
    <recommendedName>
        <fullName evidence="3">tRNA/rRNA methyltransferase SpoU type domain-containing protein</fullName>
    </recommendedName>
</protein>
<evidence type="ECO:0000313" key="4">
    <source>
        <dbReference type="EMBL" id="KAF2659718.1"/>
    </source>
</evidence>
<dbReference type="InterPro" id="IPR001537">
    <property type="entry name" value="SpoU_MeTrfase"/>
</dbReference>
<dbReference type="InterPro" id="IPR029026">
    <property type="entry name" value="tRNA_m1G_MTases_N"/>
</dbReference>
<dbReference type="PANTHER" id="PTHR12029">
    <property type="entry name" value="RNA METHYLTRANSFERASE"/>
    <property type="match status" value="1"/>
</dbReference>